<reference evidence="1 2" key="1">
    <citation type="submission" date="2018-09" db="EMBL/GenBank/DDBJ databases">
        <title>Genomic Encyclopedia of Archaeal and Bacterial Type Strains, Phase II (KMG-II): from individual species to whole genera.</title>
        <authorList>
            <person name="Goeker M."/>
        </authorList>
    </citation>
    <scope>NUCLEOTIDE SEQUENCE [LARGE SCALE GENOMIC DNA]</scope>
    <source>
        <strain evidence="1 2">DSM 27148</strain>
    </source>
</reference>
<comment type="caution">
    <text evidence="1">The sequence shown here is derived from an EMBL/GenBank/DDBJ whole genome shotgun (WGS) entry which is preliminary data.</text>
</comment>
<keyword evidence="2" id="KW-1185">Reference proteome</keyword>
<dbReference type="InterPro" id="IPR045534">
    <property type="entry name" value="DUF6428"/>
</dbReference>
<protein>
    <submittedName>
        <fullName evidence="1">Uncharacterized protein</fullName>
    </submittedName>
</protein>
<name>A0A419W7K8_9BACT</name>
<proteinExistence type="predicted"/>
<evidence type="ECO:0000313" key="1">
    <source>
        <dbReference type="EMBL" id="RKD91449.1"/>
    </source>
</evidence>
<dbReference type="RefSeq" id="WP_120272749.1">
    <property type="nucleotide sequence ID" value="NZ_RAPN01000001.1"/>
</dbReference>
<accession>A0A419W7K8</accession>
<evidence type="ECO:0000313" key="2">
    <source>
        <dbReference type="Proteomes" id="UP000283387"/>
    </source>
</evidence>
<dbReference type="Pfam" id="PF20001">
    <property type="entry name" value="DUF6428"/>
    <property type="match status" value="1"/>
</dbReference>
<dbReference type="AlphaFoldDB" id="A0A419W7K8"/>
<dbReference type="EMBL" id="RAPN01000001">
    <property type="protein sequence ID" value="RKD91449.1"/>
    <property type="molecule type" value="Genomic_DNA"/>
</dbReference>
<organism evidence="1 2">
    <name type="scientific">Mangrovibacterium diazotrophicum</name>
    <dbReference type="NCBI Taxonomy" id="1261403"/>
    <lineage>
        <taxon>Bacteria</taxon>
        <taxon>Pseudomonadati</taxon>
        <taxon>Bacteroidota</taxon>
        <taxon>Bacteroidia</taxon>
        <taxon>Marinilabiliales</taxon>
        <taxon>Prolixibacteraceae</taxon>
        <taxon>Mangrovibacterium</taxon>
    </lineage>
</organism>
<dbReference type="OrthoDB" id="66316at2"/>
<gene>
    <name evidence="1" type="ORF">BC643_1804</name>
</gene>
<sequence>MKLSEVKAALQQIKTIAFQLPNGEYVPGHFHVTEVGQITKRFIDCGGTVRNEQVVNFQLWNANDYDHRLHPEKLLKIIELSEKTLNIEDSEIEVEYQGQTIQKFGLEFDGTNFLLSSKQTDCLAKDKCGIPAAESQVGFTYAPLNSRCTPGSSCC</sequence>
<dbReference type="Proteomes" id="UP000283387">
    <property type="component" value="Unassembled WGS sequence"/>
</dbReference>